<dbReference type="GO" id="GO:0000166">
    <property type="term" value="F:nucleotide binding"/>
    <property type="evidence" value="ECO:0007669"/>
    <property type="project" value="InterPro"/>
</dbReference>
<gene>
    <name evidence="1" type="ORF">HNQ71_006571</name>
</gene>
<evidence type="ECO:0000313" key="2">
    <source>
        <dbReference type="Proteomes" id="UP000556329"/>
    </source>
</evidence>
<comment type="caution">
    <text evidence="1">The sequence shown here is derived from an EMBL/GenBank/DDBJ whole genome shotgun (WGS) entry which is preliminary data.</text>
</comment>
<dbReference type="InterPro" id="IPR018163">
    <property type="entry name" value="Thr/Ala-tRNA-synth_IIc_edit"/>
</dbReference>
<dbReference type="Gene3D" id="3.30.980.10">
    <property type="entry name" value="Threonyl-trna Synthetase, Chain A, domain 2"/>
    <property type="match status" value="1"/>
</dbReference>
<dbReference type="SUPFAM" id="SSF55186">
    <property type="entry name" value="ThrRS/AlaRS common domain"/>
    <property type="match status" value="1"/>
</dbReference>
<organism evidence="1 2">
    <name type="scientific">Mesorhizobium sangaii</name>
    <dbReference type="NCBI Taxonomy" id="505389"/>
    <lineage>
        <taxon>Bacteria</taxon>
        <taxon>Pseudomonadati</taxon>
        <taxon>Pseudomonadota</taxon>
        <taxon>Alphaproteobacteria</taxon>
        <taxon>Hyphomicrobiales</taxon>
        <taxon>Phyllobacteriaceae</taxon>
        <taxon>Mesorhizobium</taxon>
    </lineage>
</organism>
<dbReference type="EC" id="6.1.1.7" evidence="1"/>
<dbReference type="AlphaFoldDB" id="A0A841PUY5"/>
<keyword evidence="1" id="KW-0436">Ligase</keyword>
<dbReference type="Proteomes" id="UP000556329">
    <property type="component" value="Unassembled WGS sequence"/>
</dbReference>
<keyword evidence="1" id="KW-0030">Aminoacyl-tRNA synthetase</keyword>
<sequence length="296" mass="31732">MKFETSITAGTFVTFPGGALAGQGRIEFAAPCADGWLVIADRTPVHPVSFRWPDQPADLGQITFADGVVVEIADAWTGLVDAGAGVLLMGEEAKAVRKGEGEWQGVVVHIVQSDRDLGPYVGEEARFTVEPRRRKALSIPHTAAHLAALALNAASVPFWTKDFADSDALGRPNLDKAAIENSSIEPTVSTDVYRLGKSLKKKGFDRDAFLSKLHIVGAEISGTTGRWLETNSLVSLTPSEGLLDGIRQWRCNLDGIEVIIPCGGTHVERLSDIGDVNITLAPSEDGFVMTTRAREA</sequence>
<dbReference type="GO" id="GO:0004813">
    <property type="term" value="F:alanine-tRNA ligase activity"/>
    <property type="evidence" value="ECO:0007669"/>
    <property type="project" value="UniProtKB-EC"/>
</dbReference>
<dbReference type="EMBL" id="JACHEF010000010">
    <property type="protein sequence ID" value="MBB6413862.1"/>
    <property type="molecule type" value="Genomic_DNA"/>
</dbReference>
<proteinExistence type="predicted"/>
<dbReference type="RefSeq" id="WP_184878000.1">
    <property type="nucleotide sequence ID" value="NZ_JACHEF010000010.1"/>
</dbReference>
<evidence type="ECO:0000313" key="1">
    <source>
        <dbReference type="EMBL" id="MBB6413862.1"/>
    </source>
</evidence>
<name>A0A841PUY5_9HYPH</name>
<reference evidence="1 2" key="1">
    <citation type="submission" date="2020-08" db="EMBL/GenBank/DDBJ databases">
        <title>Genomic Encyclopedia of Type Strains, Phase IV (KMG-IV): sequencing the most valuable type-strain genomes for metagenomic binning, comparative biology and taxonomic classification.</title>
        <authorList>
            <person name="Goeker M."/>
        </authorList>
    </citation>
    <scope>NUCLEOTIDE SEQUENCE [LARGE SCALE GENOMIC DNA]</scope>
    <source>
        <strain evidence="1 2">DSM 100039</strain>
    </source>
</reference>
<keyword evidence="2" id="KW-1185">Reference proteome</keyword>
<accession>A0A841PUY5</accession>
<protein>
    <submittedName>
        <fullName evidence="1">Alanyl-tRNA synthetase</fullName>
        <ecNumber evidence="1">6.1.1.7</ecNumber>
    </submittedName>
</protein>